<evidence type="ECO:0000256" key="3">
    <source>
        <dbReference type="ARBA" id="ARBA00022833"/>
    </source>
</evidence>
<dbReference type="GO" id="GO:0006511">
    <property type="term" value="P:ubiquitin-dependent protein catabolic process"/>
    <property type="evidence" value="ECO:0000318"/>
    <property type="project" value="GO_Central"/>
</dbReference>
<dbReference type="Pfam" id="PF13639">
    <property type="entry name" value="zf-RING_2"/>
    <property type="match status" value="1"/>
</dbReference>
<protein>
    <recommendedName>
        <fullName evidence="7">RING-type domain-containing protein</fullName>
    </recommendedName>
</protein>
<accession>A0BIZ1</accession>
<dbReference type="GeneID" id="5011690"/>
<dbReference type="EMBL" id="CT867997">
    <property type="protein sequence ID" value="CAK58508.1"/>
    <property type="molecule type" value="Genomic_DNA"/>
</dbReference>
<dbReference type="Proteomes" id="UP000000600">
    <property type="component" value="Unassembled WGS sequence"/>
</dbReference>
<dbReference type="STRING" id="5888.A0BIZ1"/>
<evidence type="ECO:0000313" key="9">
    <source>
        <dbReference type="Proteomes" id="UP000000600"/>
    </source>
</evidence>
<feature type="chain" id="PRO_5002622509" description="RING-type domain-containing protein" evidence="6">
    <location>
        <begin position="17"/>
        <end position="462"/>
    </location>
</feature>
<keyword evidence="2 4" id="KW-0863">Zinc-finger</keyword>
<dbReference type="GO" id="GO:0008270">
    <property type="term" value="F:zinc ion binding"/>
    <property type="evidence" value="ECO:0007669"/>
    <property type="project" value="UniProtKB-KW"/>
</dbReference>
<dbReference type="InterPro" id="IPR013083">
    <property type="entry name" value="Znf_RING/FYVE/PHD"/>
</dbReference>
<gene>
    <name evidence="8" type="ORF">GSPATT00004881001</name>
</gene>
<keyword evidence="5" id="KW-0812">Transmembrane</keyword>
<dbReference type="InterPro" id="IPR052788">
    <property type="entry name" value="RING-type_E3_ligase_ATL"/>
</dbReference>
<dbReference type="PANTHER" id="PTHR45798">
    <property type="entry name" value="RING-H2 FINGER PROTEIN ATL61-RELATED-RELATED"/>
    <property type="match status" value="1"/>
</dbReference>
<feature type="signal peptide" evidence="6">
    <location>
        <begin position="1"/>
        <end position="16"/>
    </location>
</feature>
<dbReference type="InParanoid" id="A0BIZ1"/>
<evidence type="ECO:0000313" key="8">
    <source>
        <dbReference type="EMBL" id="CAK58508.1"/>
    </source>
</evidence>
<dbReference type="GO" id="GO:0061630">
    <property type="term" value="F:ubiquitin protein ligase activity"/>
    <property type="evidence" value="ECO:0000318"/>
    <property type="project" value="GO_Central"/>
</dbReference>
<dbReference type="PANTHER" id="PTHR45798:SF97">
    <property type="entry name" value="ALCOHOL-SENSITIVE RING FINGER PROTEIN 1"/>
    <property type="match status" value="1"/>
</dbReference>
<keyword evidence="3" id="KW-0862">Zinc</keyword>
<keyword evidence="5" id="KW-1133">Transmembrane helix</keyword>
<evidence type="ECO:0000256" key="5">
    <source>
        <dbReference type="SAM" id="Phobius"/>
    </source>
</evidence>
<name>A0BIZ1_PARTE</name>
<sequence length="462" mass="53365">MFKFFVLFICSYSGNIVIDIDVDVNFSEDGNLLELVREEYLITQKISNATFYLTVSEEDIAKYIFLEINFQYPKNGDVNFITTAGNNKLTSLQNSTIMADYADYNAYYLHKNYHSIVIPAHHFKLNDTLYITNLIRNDRRIYQYILKIRKLVEQPCPKNCSSPFGTCINGICQCNFNKIDLDCSIDAIALNLDQPLDNFTLQGSSYFYFQQETKLEKIQFSFGFQGNFYQDNVKVSLSYMFENFIYGVPIQINETCTLSKEAMKISRIIDISNLTYNANLQRFNRLLLKITTNQESLLQFEISEKPSDNSYNDAIQILITILISLACAFLTLIVGCAIQKCRAKRHRIISVIPQILSESQPYLTLEILQQCLQQAQKGNNQCSICQDQNNNMIQTPCFHTYHAQCLLNWFNNNQSYSCPNCRQVVDFEKIKLEQTKSIIFSRNINPSINQSSINLNQEQAQN</sequence>
<dbReference type="PROSITE" id="PS50089">
    <property type="entry name" value="ZF_RING_2"/>
    <property type="match status" value="1"/>
</dbReference>
<dbReference type="OrthoDB" id="378752at2759"/>
<dbReference type="HOGENOM" id="CLU_548007_0_0_1"/>
<keyword evidence="5" id="KW-0472">Membrane</keyword>
<evidence type="ECO:0000256" key="4">
    <source>
        <dbReference type="PROSITE-ProRule" id="PRU00175"/>
    </source>
</evidence>
<feature type="transmembrane region" description="Helical" evidence="5">
    <location>
        <begin position="314"/>
        <end position="338"/>
    </location>
</feature>
<dbReference type="OMA" id="YNAYYLH"/>
<dbReference type="InterPro" id="IPR001841">
    <property type="entry name" value="Znf_RING"/>
</dbReference>
<keyword evidence="9" id="KW-1185">Reference proteome</keyword>
<organism evidence="8 9">
    <name type="scientific">Paramecium tetraurelia</name>
    <dbReference type="NCBI Taxonomy" id="5888"/>
    <lineage>
        <taxon>Eukaryota</taxon>
        <taxon>Sar</taxon>
        <taxon>Alveolata</taxon>
        <taxon>Ciliophora</taxon>
        <taxon>Intramacronucleata</taxon>
        <taxon>Oligohymenophorea</taxon>
        <taxon>Peniculida</taxon>
        <taxon>Parameciidae</taxon>
        <taxon>Paramecium</taxon>
    </lineage>
</organism>
<evidence type="ECO:0000256" key="6">
    <source>
        <dbReference type="SAM" id="SignalP"/>
    </source>
</evidence>
<dbReference type="RefSeq" id="XP_001425906.1">
    <property type="nucleotide sequence ID" value="XM_001425869.1"/>
</dbReference>
<dbReference type="KEGG" id="ptm:GSPATT00004881001"/>
<evidence type="ECO:0000259" key="7">
    <source>
        <dbReference type="PROSITE" id="PS50089"/>
    </source>
</evidence>
<keyword evidence="6" id="KW-0732">Signal</keyword>
<proteinExistence type="predicted"/>
<dbReference type="AlphaFoldDB" id="A0BIZ1"/>
<evidence type="ECO:0000256" key="2">
    <source>
        <dbReference type="ARBA" id="ARBA00022771"/>
    </source>
</evidence>
<dbReference type="SMART" id="SM00184">
    <property type="entry name" value="RING"/>
    <property type="match status" value="1"/>
</dbReference>
<dbReference type="Gene3D" id="3.30.40.10">
    <property type="entry name" value="Zinc/RING finger domain, C3HC4 (zinc finger)"/>
    <property type="match status" value="1"/>
</dbReference>
<dbReference type="SUPFAM" id="SSF57850">
    <property type="entry name" value="RING/U-box"/>
    <property type="match status" value="1"/>
</dbReference>
<reference evidence="8 9" key="1">
    <citation type="journal article" date="2006" name="Nature">
        <title>Global trends of whole-genome duplications revealed by the ciliate Paramecium tetraurelia.</title>
        <authorList>
            <consortium name="Genoscope"/>
            <person name="Aury J.-M."/>
            <person name="Jaillon O."/>
            <person name="Duret L."/>
            <person name="Noel B."/>
            <person name="Jubin C."/>
            <person name="Porcel B.M."/>
            <person name="Segurens B."/>
            <person name="Daubin V."/>
            <person name="Anthouard V."/>
            <person name="Aiach N."/>
            <person name="Arnaiz O."/>
            <person name="Billaut A."/>
            <person name="Beisson J."/>
            <person name="Blanc I."/>
            <person name="Bouhouche K."/>
            <person name="Camara F."/>
            <person name="Duharcourt S."/>
            <person name="Guigo R."/>
            <person name="Gogendeau D."/>
            <person name="Katinka M."/>
            <person name="Keller A.-M."/>
            <person name="Kissmehl R."/>
            <person name="Klotz C."/>
            <person name="Koll F."/>
            <person name="Le Moue A."/>
            <person name="Lepere C."/>
            <person name="Malinsky S."/>
            <person name="Nowacki M."/>
            <person name="Nowak J.K."/>
            <person name="Plattner H."/>
            <person name="Poulain J."/>
            <person name="Ruiz F."/>
            <person name="Serrano V."/>
            <person name="Zagulski M."/>
            <person name="Dessen P."/>
            <person name="Betermier M."/>
            <person name="Weissenbach J."/>
            <person name="Scarpelli C."/>
            <person name="Schachter V."/>
            <person name="Sperling L."/>
            <person name="Meyer E."/>
            <person name="Cohen J."/>
            <person name="Wincker P."/>
        </authorList>
    </citation>
    <scope>NUCLEOTIDE SEQUENCE [LARGE SCALE GENOMIC DNA]</scope>
    <source>
        <strain evidence="8 9">Stock d4-2</strain>
    </source>
</reference>
<feature type="domain" description="RING-type" evidence="7">
    <location>
        <begin position="382"/>
        <end position="422"/>
    </location>
</feature>
<evidence type="ECO:0000256" key="1">
    <source>
        <dbReference type="ARBA" id="ARBA00022723"/>
    </source>
</evidence>
<keyword evidence="1" id="KW-0479">Metal-binding</keyword>